<sequence length="72" mass="9316">MKWKKSKWIEKWFVKRHQLIIEWHRWFAWYPISIQENRFWLCYVERIGKRAEGYDNDGLSIIRRIWEYRNLN</sequence>
<accession>A0A6M3IMD2</accession>
<name>A0A6M3IMD2_9ZZZZ</name>
<dbReference type="AlphaFoldDB" id="A0A6M3IMD2"/>
<reference evidence="1" key="1">
    <citation type="submission" date="2020-03" db="EMBL/GenBank/DDBJ databases">
        <title>The deep terrestrial virosphere.</title>
        <authorList>
            <person name="Holmfeldt K."/>
            <person name="Nilsson E."/>
            <person name="Simone D."/>
            <person name="Lopez-Fernandez M."/>
            <person name="Wu X."/>
            <person name="de Brujin I."/>
            <person name="Lundin D."/>
            <person name="Andersson A."/>
            <person name="Bertilsson S."/>
            <person name="Dopson M."/>
        </authorList>
    </citation>
    <scope>NUCLEOTIDE SEQUENCE</scope>
    <source>
        <strain evidence="1">MM415B01448</strain>
    </source>
</reference>
<dbReference type="EMBL" id="MT141324">
    <property type="protein sequence ID" value="QJA58445.1"/>
    <property type="molecule type" value="Genomic_DNA"/>
</dbReference>
<evidence type="ECO:0000313" key="1">
    <source>
        <dbReference type="EMBL" id="QJA58445.1"/>
    </source>
</evidence>
<gene>
    <name evidence="1" type="ORF">MM415B01448_0017</name>
</gene>
<organism evidence="1">
    <name type="scientific">viral metagenome</name>
    <dbReference type="NCBI Taxonomy" id="1070528"/>
    <lineage>
        <taxon>unclassified sequences</taxon>
        <taxon>metagenomes</taxon>
        <taxon>organismal metagenomes</taxon>
    </lineage>
</organism>
<proteinExistence type="predicted"/>
<protein>
    <submittedName>
        <fullName evidence="1">Uncharacterized protein</fullName>
    </submittedName>
</protein>